<organism evidence="1 2">
    <name type="scientific">Albula goreensis</name>
    <dbReference type="NCBI Taxonomy" id="1534307"/>
    <lineage>
        <taxon>Eukaryota</taxon>
        <taxon>Metazoa</taxon>
        <taxon>Chordata</taxon>
        <taxon>Craniata</taxon>
        <taxon>Vertebrata</taxon>
        <taxon>Euteleostomi</taxon>
        <taxon>Actinopterygii</taxon>
        <taxon>Neopterygii</taxon>
        <taxon>Teleostei</taxon>
        <taxon>Albuliformes</taxon>
        <taxon>Albulidae</taxon>
        <taxon>Albula</taxon>
    </lineage>
</organism>
<name>A0A8T3DAB2_9TELE</name>
<dbReference type="AlphaFoldDB" id="A0A8T3DAB2"/>
<dbReference type="Proteomes" id="UP000829720">
    <property type="component" value="Unassembled WGS sequence"/>
</dbReference>
<evidence type="ECO:0000313" key="1">
    <source>
        <dbReference type="EMBL" id="KAI1893206.1"/>
    </source>
</evidence>
<accession>A0A8T3DAB2</accession>
<sequence length="84" mass="9454">MEAYPAVKGTAPAYLRKIVRPYTPARPLCSATSGRLMPPPLWSCTSRSRLLSVLAPRCWNDLPVEVRTAETLATFKRRLKAHLF</sequence>
<evidence type="ECO:0000313" key="2">
    <source>
        <dbReference type="Proteomes" id="UP000829720"/>
    </source>
</evidence>
<reference evidence="1" key="1">
    <citation type="submission" date="2021-01" db="EMBL/GenBank/DDBJ databases">
        <authorList>
            <person name="Zahm M."/>
            <person name="Roques C."/>
            <person name="Cabau C."/>
            <person name="Klopp C."/>
            <person name="Donnadieu C."/>
            <person name="Jouanno E."/>
            <person name="Lampietro C."/>
            <person name="Louis A."/>
            <person name="Herpin A."/>
            <person name="Echchiki A."/>
            <person name="Berthelot C."/>
            <person name="Parey E."/>
            <person name="Roest-Crollius H."/>
            <person name="Braasch I."/>
            <person name="Postlethwait J."/>
            <person name="Bobe J."/>
            <person name="Montfort J."/>
            <person name="Bouchez O."/>
            <person name="Begum T."/>
            <person name="Mejri S."/>
            <person name="Adams A."/>
            <person name="Chen W.-J."/>
            <person name="Guiguen Y."/>
        </authorList>
    </citation>
    <scope>NUCLEOTIDE SEQUENCE</scope>
    <source>
        <tissue evidence="1">Blood</tissue>
    </source>
</reference>
<comment type="caution">
    <text evidence="1">The sequence shown here is derived from an EMBL/GenBank/DDBJ whole genome shotgun (WGS) entry which is preliminary data.</text>
</comment>
<protein>
    <submittedName>
        <fullName evidence="1">Uncharacterized protein</fullName>
    </submittedName>
</protein>
<dbReference type="EMBL" id="JAERUA010000011">
    <property type="protein sequence ID" value="KAI1893206.1"/>
    <property type="molecule type" value="Genomic_DNA"/>
</dbReference>
<proteinExistence type="predicted"/>
<gene>
    <name evidence="1" type="ORF">AGOR_G00121310</name>
</gene>
<keyword evidence="2" id="KW-1185">Reference proteome</keyword>
<dbReference type="OrthoDB" id="8936366at2759"/>